<keyword evidence="2" id="KW-1185">Reference proteome</keyword>
<dbReference type="RefSeq" id="WP_133037207.1">
    <property type="nucleotide sequence ID" value="NZ_BAABEI010000012.1"/>
</dbReference>
<dbReference type="Proteomes" id="UP000295351">
    <property type="component" value="Unassembled WGS sequence"/>
</dbReference>
<evidence type="ECO:0000313" key="2">
    <source>
        <dbReference type="Proteomes" id="UP000295351"/>
    </source>
</evidence>
<name>A0A4R2BSY4_SHIGR</name>
<organism evidence="1 2">
    <name type="scientific">Shinella granuli</name>
    <dbReference type="NCBI Taxonomy" id="323621"/>
    <lineage>
        <taxon>Bacteria</taxon>
        <taxon>Pseudomonadati</taxon>
        <taxon>Pseudomonadota</taxon>
        <taxon>Alphaproteobacteria</taxon>
        <taxon>Hyphomicrobiales</taxon>
        <taxon>Rhizobiaceae</taxon>
        <taxon>Shinella</taxon>
    </lineage>
</organism>
<dbReference type="AlphaFoldDB" id="A0A4R2BSY4"/>
<evidence type="ECO:0000313" key="1">
    <source>
        <dbReference type="EMBL" id="TCN30606.1"/>
    </source>
</evidence>
<proteinExistence type="predicted"/>
<protein>
    <submittedName>
        <fullName evidence="1">Uncharacterized protein</fullName>
    </submittedName>
</protein>
<accession>A0A4R2BSY4</accession>
<comment type="caution">
    <text evidence="1">The sequence shown here is derived from an EMBL/GenBank/DDBJ whole genome shotgun (WGS) entry which is preliminary data.</text>
</comment>
<dbReference type="EMBL" id="SLVX01000063">
    <property type="protein sequence ID" value="TCN30606.1"/>
    <property type="molecule type" value="Genomic_DNA"/>
</dbReference>
<sequence length="89" mass="9808">MQILDFQLIDEPSGRHRAAAVFDLQLTPECRLYGLRLLRMADGRLLTFAPQSGYRRVATFAAPLASEITKLATDELRAMTANGINSEAA</sequence>
<reference evidence="1 2" key="1">
    <citation type="submission" date="2019-03" db="EMBL/GenBank/DDBJ databases">
        <title>Genomic Encyclopedia of Type Strains, Phase IV (KMG-IV): sequencing the most valuable type-strain genomes for metagenomic binning, comparative biology and taxonomic classification.</title>
        <authorList>
            <person name="Goeker M."/>
        </authorList>
    </citation>
    <scope>NUCLEOTIDE SEQUENCE [LARGE SCALE GENOMIC DNA]</scope>
    <source>
        <strain evidence="1 2">DSM 18401</strain>
    </source>
</reference>
<gene>
    <name evidence="1" type="ORF">EV665_1632</name>
</gene>